<feature type="domain" description="RNA polymerase sigma factor 54 core-binding" evidence="10">
    <location>
        <begin position="71"/>
        <end position="253"/>
    </location>
</feature>
<dbReference type="Gene3D" id="1.10.10.60">
    <property type="entry name" value="Homeodomain-like"/>
    <property type="match status" value="1"/>
</dbReference>
<name>A0A4Y9ADF3_9BACI</name>
<dbReference type="PROSITE" id="PS50044">
    <property type="entry name" value="SIGMA54_3"/>
    <property type="match status" value="1"/>
</dbReference>
<dbReference type="Gene3D" id="1.10.10.1330">
    <property type="entry name" value="RNA polymerase sigma-54 factor, core-binding domain"/>
    <property type="match status" value="1"/>
</dbReference>
<dbReference type="PIRSF" id="PIRSF000774">
    <property type="entry name" value="RpoN"/>
    <property type="match status" value="1"/>
</dbReference>
<accession>A0A4Y9ADF3</accession>
<organism evidence="11 12">
    <name type="scientific">Lentibacillus salicampi</name>
    <dbReference type="NCBI Taxonomy" id="175306"/>
    <lineage>
        <taxon>Bacteria</taxon>
        <taxon>Bacillati</taxon>
        <taxon>Bacillota</taxon>
        <taxon>Bacilli</taxon>
        <taxon>Bacillales</taxon>
        <taxon>Bacillaceae</taxon>
        <taxon>Lentibacillus</taxon>
    </lineage>
</organism>
<dbReference type="Pfam" id="PF04963">
    <property type="entry name" value="Sigma54_CBD"/>
    <property type="match status" value="1"/>
</dbReference>
<evidence type="ECO:0000256" key="6">
    <source>
        <dbReference type="ARBA" id="ARBA00023082"/>
    </source>
</evidence>
<feature type="domain" description="RNA polymerase sigma factor 54 DNA-binding" evidence="9">
    <location>
        <begin position="266"/>
        <end position="424"/>
    </location>
</feature>
<keyword evidence="3" id="KW-0808">Transferase</keyword>
<dbReference type="GO" id="GO:0016987">
    <property type="term" value="F:sigma factor activity"/>
    <property type="evidence" value="ECO:0007669"/>
    <property type="project" value="UniProtKB-KW"/>
</dbReference>
<evidence type="ECO:0000256" key="1">
    <source>
        <dbReference type="ARBA" id="ARBA00008798"/>
    </source>
</evidence>
<gene>
    <name evidence="11" type="primary">rpoN</name>
    <name evidence="11" type="ORF">E4U82_07655</name>
</gene>
<evidence type="ECO:0000256" key="8">
    <source>
        <dbReference type="ARBA" id="ARBA00023163"/>
    </source>
</evidence>
<dbReference type="GO" id="GO:0006352">
    <property type="term" value="P:DNA-templated transcription initiation"/>
    <property type="evidence" value="ECO:0007669"/>
    <property type="project" value="InterPro"/>
</dbReference>
<comment type="caution">
    <text evidence="11">The sequence shown here is derived from an EMBL/GenBank/DDBJ whole genome shotgun (WGS) entry which is preliminary data.</text>
</comment>
<dbReference type="InterPro" id="IPR007634">
    <property type="entry name" value="RNA_pol_sigma_54_DNA-bd"/>
</dbReference>
<proteinExistence type="inferred from homology"/>
<dbReference type="PANTHER" id="PTHR32248">
    <property type="entry name" value="RNA POLYMERASE SIGMA-54 FACTOR"/>
    <property type="match status" value="1"/>
</dbReference>
<dbReference type="GO" id="GO:0000428">
    <property type="term" value="C:DNA-directed RNA polymerase complex"/>
    <property type="evidence" value="ECO:0007669"/>
    <property type="project" value="UniProtKB-KW"/>
</dbReference>
<dbReference type="InterPro" id="IPR007046">
    <property type="entry name" value="RNA_pol_sigma_54_core-bd"/>
</dbReference>
<keyword evidence="4" id="KW-0548">Nucleotidyltransferase</keyword>
<dbReference type="PROSITE" id="PS00717">
    <property type="entry name" value="SIGMA54_1"/>
    <property type="match status" value="1"/>
</dbReference>
<dbReference type="Pfam" id="PF04552">
    <property type="entry name" value="Sigma54_DBD"/>
    <property type="match status" value="1"/>
</dbReference>
<keyword evidence="12" id="KW-1185">Reference proteome</keyword>
<keyword evidence="6" id="KW-0731">Sigma factor</keyword>
<reference evidence="11 12" key="1">
    <citation type="submission" date="2019-03" db="EMBL/GenBank/DDBJ databases">
        <title>Genome sequence of Lentibacillus salicampi ATCC BAA-719.</title>
        <authorList>
            <person name="Maclea K.S."/>
            <person name="Simoes Junior M."/>
        </authorList>
    </citation>
    <scope>NUCLEOTIDE SEQUENCE [LARGE SCALE GENOMIC DNA]</scope>
    <source>
        <strain evidence="11 12">ATCC BAA-719</strain>
    </source>
</reference>
<dbReference type="GO" id="GO:0016779">
    <property type="term" value="F:nucleotidyltransferase activity"/>
    <property type="evidence" value="ECO:0007669"/>
    <property type="project" value="UniProtKB-KW"/>
</dbReference>
<dbReference type="InterPro" id="IPR000394">
    <property type="entry name" value="RNA_pol_sigma_54"/>
</dbReference>
<evidence type="ECO:0000259" key="10">
    <source>
        <dbReference type="Pfam" id="PF04963"/>
    </source>
</evidence>
<dbReference type="RefSeq" id="WP_135109616.1">
    <property type="nucleotide sequence ID" value="NZ_SRHY01000007.1"/>
</dbReference>
<sequence>MRPAIIQEQTLQLKMNQSLIQAIQLLQFSGMEIIEYIRELSKENPLIEEVDVDYEISHFKQANPSEVSIGEINQAELTMYDELKNQLYSINVPDDLRETVLFGINSLNEDGYLDIKMADWAAHCGQTLDRAEEALRLIQMLEPKGVGARSLQECILLQLPDSGPFLEELLIDHLDWVAEENMTAISTHFQSTEEEATGIIQQIQSCHPKPGQLLSAPKTEYIIPEAYIYEEGGNWNISFYKWHSPTIEINESYKHLKVDDKQTADFLKEKFNQVNWLKQAIQFRGNTLEKVIGTMVERQRTYFEHGAFMLQPLTLKEIAADLDMHISTVSRAITNKYVQTKQGIIPLKFFLQSGVKQKDGQQTASFVIKQLLAELITNEDKQKPLSDQGLKNRLHEEFGITAARRTVMKYREQLGIPASTKRKK</sequence>
<evidence type="ECO:0000256" key="5">
    <source>
        <dbReference type="ARBA" id="ARBA00023015"/>
    </source>
</evidence>
<dbReference type="InterPro" id="IPR038709">
    <property type="entry name" value="RpoN_core-bd_sf"/>
</dbReference>
<dbReference type="Proteomes" id="UP000298484">
    <property type="component" value="Unassembled WGS sequence"/>
</dbReference>
<dbReference type="GO" id="GO:0003677">
    <property type="term" value="F:DNA binding"/>
    <property type="evidence" value="ECO:0007669"/>
    <property type="project" value="UniProtKB-KW"/>
</dbReference>
<keyword evidence="8" id="KW-0804">Transcription</keyword>
<keyword evidence="5" id="KW-0805">Transcription regulation</keyword>
<evidence type="ECO:0000256" key="3">
    <source>
        <dbReference type="ARBA" id="ARBA00022679"/>
    </source>
</evidence>
<evidence type="ECO:0000313" key="12">
    <source>
        <dbReference type="Proteomes" id="UP000298484"/>
    </source>
</evidence>
<keyword evidence="7" id="KW-0238">DNA-binding</keyword>
<protein>
    <submittedName>
        <fullName evidence="11">RNA polymerase factor sigma-54</fullName>
    </submittedName>
</protein>
<dbReference type="PRINTS" id="PR00045">
    <property type="entry name" value="SIGMA54FCT"/>
</dbReference>
<dbReference type="PANTHER" id="PTHR32248:SF4">
    <property type="entry name" value="RNA POLYMERASE SIGMA-54 FACTOR"/>
    <property type="match status" value="1"/>
</dbReference>
<evidence type="ECO:0000256" key="2">
    <source>
        <dbReference type="ARBA" id="ARBA00022478"/>
    </source>
</evidence>
<evidence type="ECO:0000256" key="7">
    <source>
        <dbReference type="ARBA" id="ARBA00023125"/>
    </source>
</evidence>
<dbReference type="Pfam" id="PF00309">
    <property type="entry name" value="Sigma54_AID"/>
    <property type="match status" value="1"/>
</dbReference>
<evidence type="ECO:0000256" key="4">
    <source>
        <dbReference type="ARBA" id="ARBA00022695"/>
    </source>
</evidence>
<evidence type="ECO:0000259" key="9">
    <source>
        <dbReference type="Pfam" id="PF04552"/>
    </source>
</evidence>
<dbReference type="GO" id="GO:0001216">
    <property type="term" value="F:DNA-binding transcription activator activity"/>
    <property type="evidence" value="ECO:0007669"/>
    <property type="project" value="InterPro"/>
</dbReference>
<evidence type="ECO:0000313" key="11">
    <source>
        <dbReference type="EMBL" id="TFJ93352.1"/>
    </source>
</evidence>
<dbReference type="EMBL" id="SRHY01000007">
    <property type="protein sequence ID" value="TFJ93352.1"/>
    <property type="molecule type" value="Genomic_DNA"/>
</dbReference>
<keyword evidence="2" id="KW-0240">DNA-directed RNA polymerase</keyword>
<dbReference type="AlphaFoldDB" id="A0A4Y9ADF3"/>
<dbReference type="NCBIfam" id="TIGR02395">
    <property type="entry name" value="rpoN_sigma"/>
    <property type="match status" value="1"/>
</dbReference>
<dbReference type="OrthoDB" id="9814402at2"/>
<comment type="similarity">
    <text evidence="1">Belongs to the sigma-54 factor family.</text>
</comment>